<protein>
    <recommendedName>
        <fullName evidence="11">Homoserine O-acetyltransferase</fullName>
        <shortName evidence="11">HAT</shortName>
        <ecNumber evidence="11">2.3.1.31</ecNumber>
    </recommendedName>
    <alternativeName>
        <fullName evidence="11">Homoserine transacetylase</fullName>
        <shortName evidence="11">HTA</shortName>
    </alternativeName>
</protein>
<keyword evidence="5 11" id="KW-0808">Transferase</keyword>
<keyword evidence="3 11" id="KW-0963">Cytoplasm</keyword>
<accession>A0A1F2PAX5</accession>
<evidence type="ECO:0000256" key="3">
    <source>
        <dbReference type="ARBA" id="ARBA00022490"/>
    </source>
</evidence>
<dbReference type="AlphaFoldDB" id="A0A1F2PAX5"/>
<dbReference type="GO" id="GO:0009086">
    <property type="term" value="P:methionine biosynthetic process"/>
    <property type="evidence" value="ECO:0007669"/>
    <property type="project" value="UniProtKB-UniRule"/>
</dbReference>
<comment type="caution">
    <text evidence="11">Lacks conserved residue(s) required for the propagation of feature annotation.</text>
</comment>
<evidence type="ECO:0000256" key="6">
    <source>
        <dbReference type="ARBA" id="ARBA00022737"/>
    </source>
</evidence>
<evidence type="ECO:0000256" key="10">
    <source>
        <dbReference type="ARBA" id="ARBA00049043"/>
    </source>
</evidence>
<feature type="domain" description="CBS" evidence="13">
    <location>
        <begin position="374"/>
        <end position="434"/>
    </location>
</feature>
<keyword evidence="7 12" id="KW-0129">CBS domain</keyword>
<evidence type="ECO:0000256" key="4">
    <source>
        <dbReference type="ARBA" id="ARBA00022605"/>
    </source>
</evidence>
<comment type="similarity">
    <text evidence="11">Belongs to the AB hydrolase superfamily. MetX family.</text>
</comment>
<evidence type="ECO:0000313" key="14">
    <source>
        <dbReference type="EMBL" id="OFV67851.1"/>
    </source>
</evidence>
<dbReference type="InterPro" id="IPR000644">
    <property type="entry name" value="CBS_dom"/>
</dbReference>
<dbReference type="SUPFAM" id="SSF54631">
    <property type="entry name" value="CBS-domain pair"/>
    <property type="match status" value="1"/>
</dbReference>
<dbReference type="UniPathway" id="UPA00051">
    <property type="reaction ID" value="UER00074"/>
</dbReference>
<dbReference type="PROSITE" id="PS51371">
    <property type="entry name" value="CBS"/>
    <property type="match status" value="2"/>
</dbReference>
<evidence type="ECO:0000259" key="13">
    <source>
        <dbReference type="PROSITE" id="PS51371"/>
    </source>
</evidence>
<evidence type="ECO:0000256" key="12">
    <source>
        <dbReference type="PROSITE-ProRule" id="PRU00703"/>
    </source>
</evidence>
<dbReference type="PANTHER" id="PTHR32268:SF11">
    <property type="entry name" value="HOMOSERINE O-ACETYLTRANSFERASE"/>
    <property type="match status" value="1"/>
</dbReference>
<dbReference type="InterPro" id="IPR008220">
    <property type="entry name" value="HAT_MetX-like"/>
</dbReference>
<dbReference type="PATRIC" id="fig|1838285.3.peg.1246"/>
<reference evidence="14" key="1">
    <citation type="submission" date="2016-05" db="EMBL/GenBank/DDBJ databases">
        <title>Microbial consortia oxidize butane by reversing methanogenesis.</title>
        <authorList>
            <person name="Laso-Perez R."/>
            <person name="Richter M."/>
            <person name="Wegener G."/>
            <person name="Musat F."/>
        </authorList>
    </citation>
    <scope>NUCLEOTIDE SEQUENCE [LARGE SCALE GENOMIC DNA]</scope>
    <source>
        <strain evidence="14">BOX2</strain>
    </source>
</reference>
<comment type="subcellular location">
    <subcellularLocation>
        <location evidence="11">Cytoplasm</location>
    </subcellularLocation>
</comment>
<comment type="caution">
    <text evidence="14">The sequence shown here is derived from an EMBL/GenBank/DDBJ whole genome shotgun (WGS) entry which is preliminary data.</text>
</comment>
<evidence type="ECO:0000313" key="15">
    <source>
        <dbReference type="Proteomes" id="UP000186940"/>
    </source>
</evidence>
<dbReference type="EMBL" id="LYOS01000003">
    <property type="protein sequence ID" value="OFV67851.1"/>
    <property type="molecule type" value="Genomic_DNA"/>
</dbReference>
<evidence type="ECO:0000256" key="1">
    <source>
        <dbReference type="ARBA" id="ARBA00003082"/>
    </source>
</evidence>
<evidence type="ECO:0000256" key="9">
    <source>
        <dbReference type="ARBA" id="ARBA00023315"/>
    </source>
</evidence>
<feature type="active site" description="Nucleophile" evidence="11">
    <location>
        <position position="151"/>
    </location>
</feature>
<dbReference type="InterPro" id="IPR000073">
    <property type="entry name" value="AB_hydrolase_1"/>
</dbReference>
<dbReference type="InterPro" id="IPR029058">
    <property type="entry name" value="AB_hydrolase_fold"/>
</dbReference>
<organism evidence="14 15">
    <name type="scientific">Candidatus Syntropharchaeum caldarium</name>
    <dbReference type="NCBI Taxonomy" id="1838285"/>
    <lineage>
        <taxon>Archaea</taxon>
        <taxon>Methanobacteriati</taxon>
        <taxon>Methanobacteriota</taxon>
        <taxon>Stenosarchaea group</taxon>
        <taxon>Methanomicrobia</taxon>
        <taxon>Methanosarcinales</taxon>
        <taxon>ANME-2 cluster</taxon>
        <taxon>Candidatus Syntropharchaeum</taxon>
    </lineage>
</organism>
<comment type="catalytic activity">
    <reaction evidence="10 11">
        <text>L-homoserine + acetyl-CoA = O-acetyl-L-homoserine + CoA</text>
        <dbReference type="Rhea" id="RHEA:13701"/>
        <dbReference type="ChEBI" id="CHEBI:57287"/>
        <dbReference type="ChEBI" id="CHEBI:57288"/>
        <dbReference type="ChEBI" id="CHEBI:57476"/>
        <dbReference type="ChEBI" id="CHEBI:57716"/>
        <dbReference type="EC" id="2.3.1.31"/>
    </reaction>
</comment>
<dbReference type="Proteomes" id="UP000186940">
    <property type="component" value="Unassembled WGS sequence"/>
</dbReference>
<dbReference type="GO" id="GO:0005737">
    <property type="term" value="C:cytoplasm"/>
    <property type="evidence" value="ECO:0007669"/>
    <property type="project" value="UniProtKB-SubCell"/>
</dbReference>
<dbReference type="InterPro" id="IPR046342">
    <property type="entry name" value="CBS_dom_sf"/>
</dbReference>
<dbReference type="STRING" id="1838285.SCAL_001226"/>
<dbReference type="Pfam" id="PF00571">
    <property type="entry name" value="CBS"/>
    <property type="match status" value="2"/>
</dbReference>
<dbReference type="EC" id="2.3.1.31" evidence="11"/>
<name>A0A1F2PAX5_9EURY</name>
<keyword evidence="6" id="KW-0677">Repeat</keyword>
<keyword evidence="8 11" id="KW-0486">Methionine biosynthesis</keyword>
<comment type="pathway">
    <text evidence="11">Amino-acid biosynthesis; L-methionine biosynthesis via de novo pathway; O-acetyl-L-homoserine from L-homoserine: step 1/1.</text>
</comment>
<keyword evidence="4 11" id="KW-0028">Amino-acid biosynthesis</keyword>
<dbReference type="Pfam" id="PF00561">
    <property type="entry name" value="Abhydrolase_1"/>
    <property type="match status" value="1"/>
</dbReference>
<sequence length="498" mass="55396">MIIDGLGFVETEYFEFDELKLENGEKLSPVRIAYETYGELNADRNNAILICHALSGDAHVAGWHRGDKYPGWWDGMVGPGRAFDTEKYFVISSNVIGGCKGSTGPSSINPVTGKPYGLEFPVVTIKDMVNAQKKLIDHLGVRQLLAVVGGSMGGMQVLQWVVSYKDLVKTAIPIATTAHLSPQGIAFNEVGRRAIMSDPDWNGGDYYGGRAPERGLALARMIGHITYLSDESMREKFGRELKNSERYGYDFSTEFQVESYLHHQGESFVKRFDANSYLYLTKAIDYFDLANGTTLFDAFKGVKARFLVISISSDWLYPPYQSREIVMALTANEIDVSHVEIKSGYGHDAFLLETGQLTHVITNSLQKQRVQDLMIEREPLVMHEKMQMKEAAKRMIEGEFTHLPIGSRDGRLIGIITAWDIANAVANGYNLVEEILTEEVVTAYSDELIGAAAKRMEKHNVSSLPVVTTDNRVVGIITSDCISRLIAGDERRNGNPET</sequence>
<dbReference type="GO" id="GO:0009092">
    <property type="term" value="P:homoserine metabolic process"/>
    <property type="evidence" value="ECO:0007669"/>
    <property type="project" value="TreeGrafter"/>
</dbReference>
<dbReference type="PANTHER" id="PTHR32268">
    <property type="entry name" value="HOMOSERINE O-ACETYLTRANSFERASE"/>
    <property type="match status" value="1"/>
</dbReference>
<proteinExistence type="inferred from homology"/>
<feature type="active site" evidence="11">
    <location>
        <position position="347"/>
    </location>
</feature>
<evidence type="ECO:0000256" key="7">
    <source>
        <dbReference type="ARBA" id="ARBA00023122"/>
    </source>
</evidence>
<evidence type="ECO:0000256" key="11">
    <source>
        <dbReference type="HAMAP-Rule" id="MF_00296"/>
    </source>
</evidence>
<dbReference type="HAMAP" id="MF_00296">
    <property type="entry name" value="MetX_acyltransf"/>
    <property type="match status" value="1"/>
</dbReference>
<dbReference type="FunFam" id="1.10.1740.110:FF:000001">
    <property type="entry name" value="Homoserine O-acetyltransferase"/>
    <property type="match status" value="1"/>
</dbReference>
<evidence type="ECO:0000256" key="2">
    <source>
        <dbReference type="ARBA" id="ARBA00011738"/>
    </source>
</evidence>
<dbReference type="SMART" id="SM00116">
    <property type="entry name" value="CBS"/>
    <property type="match status" value="3"/>
</dbReference>
<dbReference type="NCBIfam" id="TIGR01392">
    <property type="entry name" value="homoserO_Ac_trn"/>
    <property type="match status" value="1"/>
</dbReference>
<dbReference type="Gene3D" id="3.10.580.10">
    <property type="entry name" value="CBS-domain"/>
    <property type="match status" value="1"/>
</dbReference>
<comment type="subunit">
    <text evidence="2 11">Homodimer.</text>
</comment>
<dbReference type="Gene3D" id="3.40.50.1820">
    <property type="entry name" value="alpha/beta hydrolase"/>
    <property type="match status" value="1"/>
</dbReference>
<comment type="function">
    <text evidence="1 11">Transfers an acetyl group from acetyl-CoA to L-homoserine, forming acetyl-L-homoserine.</text>
</comment>
<dbReference type="NCBIfam" id="NF001209">
    <property type="entry name" value="PRK00175.1"/>
    <property type="match status" value="1"/>
</dbReference>
<dbReference type="SUPFAM" id="SSF53474">
    <property type="entry name" value="alpha/beta-Hydrolases"/>
    <property type="match status" value="1"/>
</dbReference>
<evidence type="ECO:0000256" key="8">
    <source>
        <dbReference type="ARBA" id="ARBA00023167"/>
    </source>
</evidence>
<feature type="binding site" evidence="11">
    <location>
        <position position="348"/>
    </location>
    <ligand>
        <name>substrate</name>
    </ligand>
</feature>
<feature type="active site" evidence="11">
    <location>
        <position position="314"/>
    </location>
</feature>
<dbReference type="GO" id="GO:0004414">
    <property type="term" value="F:homoserine O-acetyltransferase activity"/>
    <property type="evidence" value="ECO:0007669"/>
    <property type="project" value="UniProtKB-UniRule"/>
</dbReference>
<dbReference type="Gene3D" id="1.10.1740.110">
    <property type="match status" value="1"/>
</dbReference>
<feature type="domain" description="CBS" evidence="13">
    <location>
        <begin position="436"/>
        <end position="497"/>
    </location>
</feature>
<gene>
    <name evidence="11" type="primary">metXA</name>
    <name evidence="14" type="ORF">SCAL_001226</name>
</gene>
<evidence type="ECO:0000256" key="5">
    <source>
        <dbReference type="ARBA" id="ARBA00022679"/>
    </source>
</evidence>
<keyword evidence="9 11" id="KW-0012">Acyltransferase</keyword>
<feature type="binding site" evidence="11">
    <location>
        <position position="220"/>
    </location>
    <ligand>
        <name>substrate</name>
    </ligand>
</feature>
<keyword evidence="15" id="KW-1185">Reference proteome</keyword>